<name>A0AAD7AD15_9AGAR</name>
<evidence type="ECO:0000256" key="1">
    <source>
        <dbReference type="SAM" id="MobiDB-lite"/>
    </source>
</evidence>
<dbReference type="EMBL" id="JARIHO010000009">
    <property type="protein sequence ID" value="KAJ7355478.1"/>
    <property type="molecule type" value="Genomic_DNA"/>
</dbReference>
<reference evidence="2" key="1">
    <citation type="submission" date="2023-03" db="EMBL/GenBank/DDBJ databases">
        <title>Massive genome expansion in bonnet fungi (Mycena s.s.) driven by repeated elements and novel gene families across ecological guilds.</title>
        <authorList>
            <consortium name="Lawrence Berkeley National Laboratory"/>
            <person name="Harder C.B."/>
            <person name="Miyauchi S."/>
            <person name="Viragh M."/>
            <person name="Kuo A."/>
            <person name="Thoen E."/>
            <person name="Andreopoulos B."/>
            <person name="Lu D."/>
            <person name="Skrede I."/>
            <person name="Drula E."/>
            <person name="Henrissat B."/>
            <person name="Morin E."/>
            <person name="Kohler A."/>
            <person name="Barry K."/>
            <person name="LaButti K."/>
            <person name="Morin E."/>
            <person name="Salamov A."/>
            <person name="Lipzen A."/>
            <person name="Mereny Z."/>
            <person name="Hegedus B."/>
            <person name="Baldrian P."/>
            <person name="Stursova M."/>
            <person name="Weitz H."/>
            <person name="Taylor A."/>
            <person name="Grigoriev I.V."/>
            <person name="Nagy L.G."/>
            <person name="Martin F."/>
            <person name="Kauserud H."/>
        </authorList>
    </citation>
    <scope>NUCLEOTIDE SEQUENCE</scope>
    <source>
        <strain evidence="2">CBHHK002</strain>
    </source>
</reference>
<organism evidence="2 3">
    <name type="scientific">Mycena albidolilacea</name>
    <dbReference type="NCBI Taxonomy" id="1033008"/>
    <lineage>
        <taxon>Eukaryota</taxon>
        <taxon>Fungi</taxon>
        <taxon>Dikarya</taxon>
        <taxon>Basidiomycota</taxon>
        <taxon>Agaricomycotina</taxon>
        <taxon>Agaricomycetes</taxon>
        <taxon>Agaricomycetidae</taxon>
        <taxon>Agaricales</taxon>
        <taxon>Marasmiineae</taxon>
        <taxon>Mycenaceae</taxon>
        <taxon>Mycena</taxon>
    </lineage>
</organism>
<evidence type="ECO:0000313" key="2">
    <source>
        <dbReference type="EMBL" id="KAJ7355478.1"/>
    </source>
</evidence>
<feature type="region of interest" description="Disordered" evidence="1">
    <location>
        <begin position="74"/>
        <end position="122"/>
    </location>
</feature>
<keyword evidence="3" id="KW-1185">Reference proteome</keyword>
<sequence length="174" mass="18958">MCEDLPHSRPACLSMRTTAPRHRCCRRSQVWVTHPLVDGLQRWRAPESAAPSLKPRKRCVYGLRARESLFSNLKPARPASQWSPPRGLHAAEEGIRNDPSAPLQGAAGASNTPPPYVETTPQRQAFCGGTKVATPPTLVWVVSLPEAAWAACHASMEAPGWRTTGTGDSENETK</sequence>
<dbReference type="AlphaFoldDB" id="A0AAD7AD15"/>
<comment type="caution">
    <text evidence="2">The sequence shown here is derived from an EMBL/GenBank/DDBJ whole genome shotgun (WGS) entry which is preliminary data.</text>
</comment>
<accession>A0AAD7AD15</accession>
<gene>
    <name evidence="2" type="ORF">DFH08DRAFT_803486</name>
</gene>
<protein>
    <submittedName>
        <fullName evidence="2">Uncharacterized protein</fullName>
    </submittedName>
</protein>
<proteinExistence type="predicted"/>
<dbReference type="Proteomes" id="UP001218218">
    <property type="component" value="Unassembled WGS sequence"/>
</dbReference>
<evidence type="ECO:0000313" key="3">
    <source>
        <dbReference type="Proteomes" id="UP001218218"/>
    </source>
</evidence>